<dbReference type="PANTHER" id="PTHR13833">
    <property type="match status" value="1"/>
</dbReference>
<evidence type="ECO:0000313" key="1">
    <source>
        <dbReference type="EMBL" id="KAK8567695.1"/>
    </source>
</evidence>
<gene>
    <name evidence="1" type="ORF">V6N12_006272</name>
</gene>
<accession>A0ABR2EYC0</accession>
<name>A0ABR2EYC0_9ROSI</name>
<comment type="caution">
    <text evidence="1">The sequence shown here is derived from an EMBL/GenBank/DDBJ whole genome shotgun (WGS) entry which is preliminary data.</text>
</comment>
<organism evidence="1 2">
    <name type="scientific">Hibiscus sabdariffa</name>
    <name type="common">roselle</name>
    <dbReference type="NCBI Taxonomy" id="183260"/>
    <lineage>
        <taxon>Eukaryota</taxon>
        <taxon>Viridiplantae</taxon>
        <taxon>Streptophyta</taxon>
        <taxon>Embryophyta</taxon>
        <taxon>Tracheophyta</taxon>
        <taxon>Spermatophyta</taxon>
        <taxon>Magnoliopsida</taxon>
        <taxon>eudicotyledons</taxon>
        <taxon>Gunneridae</taxon>
        <taxon>Pentapetalae</taxon>
        <taxon>rosids</taxon>
        <taxon>malvids</taxon>
        <taxon>Malvales</taxon>
        <taxon>Malvaceae</taxon>
        <taxon>Malvoideae</taxon>
        <taxon>Hibiscus</taxon>
    </lineage>
</organism>
<proteinExistence type="predicted"/>
<reference evidence="1 2" key="1">
    <citation type="journal article" date="2024" name="G3 (Bethesda)">
        <title>Genome assembly of Hibiscus sabdariffa L. provides insights into metabolisms of medicinal natural products.</title>
        <authorList>
            <person name="Kim T."/>
        </authorList>
    </citation>
    <scope>NUCLEOTIDE SEQUENCE [LARGE SCALE GENOMIC DNA]</scope>
    <source>
        <strain evidence="1">TK-2024</strain>
        <tissue evidence="1">Old leaves</tissue>
    </source>
</reference>
<dbReference type="PANTHER" id="PTHR13833:SF57">
    <property type="entry name" value="NHL REPEAT PROTEIN"/>
    <property type="match status" value="1"/>
</dbReference>
<dbReference type="EMBL" id="JBBPBM010000009">
    <property type="protein sequence ID" value="KAK8567695.1"/>
    <property type="molecule type" value="Genomic_DNA"/>
</dbReference>
<evidence type="ECO:0000313" key="2">
    <source>
        <dbReference type="Proteomes" id="UP001472677"/>
    </source>
</evidence>
<keyword evidence="2" id="KW-1185">Reference proteome</keyword>
<dbReference type="Proteomes" id="UP001472677">
    <property type="component" value="Unassembled WGS sequence"/>
</dbReference>
<protein>
    <submittedName>
        <fullName evidence="1">Uncharacterized protein</fullName>
    </submittedName>
</protein>
<sequence length="96" mass="11549">MYPFMSKDAEKIHQLQQNRAFYIGWDSNMQQQQQHCYISATLYTCYEQSHEKTSEIVFEAVQEQTRKHESLVIKPVYYGDDIFDHHNNIRFRSNPS</sequence>